<keyword evidence="1" id="KW-0732">Signal</keyword>
<dbReference type="GeneID" id="128919729"/>
<evidence type="ECO:0000256" key="1">
    <source>
        <dbReference type="SAM" id="SignalP"/>
    </source>
</evidence>
<gene>
    <name evidence="2" type="primary">FPV240</name>
    <name evidence="2" type="ORF">g.33088</name>
</gene>
<dbReference type="EMBL" id="GBXI01017436">
    <property type="protein sequence ID" value="JAC96855.1"/>
    <property type="molecule type" value="Transcribed_RNA"/>
</dbReference>
<reference evidence="2" key="2">
    <citation type="journal article" date="2015" name="Gigascience">
        <title>Reconstructing a comprehensive transcriptome assembly of a white-pupal translocated strain of the pest fruit fly Bactrocera cucurbitae.</title>
        <authorList>
            <person name="Sim S.B."/>
            <person name="Calla B."/>
            <person name="Hall B."/>
            <person name="DeRego T."/>
            <person name="Geib S.M."/>
        </authorList>
    </citation>
    <scope>NUCLEOTIDE SEQUENCE</scope>
</reference>
<evidence type="ECO:0000313" key="2">
    <source>
        <dbReference type="EMBL" id="JAC96855.1"/>
    </source>
</evidence>
<organism evidence="2">
    <name type="scientific">Zeugodacus cucurbitae</name>
    <name type="common">Melon fruit fly</name>
    <name type="synonym">Bactrocera cucurbitae</name>
    <dbReference type="NCBI Taxonomy" id="28588"/>
    <lineage>
        <taxon>Eukaryota</taxon>
        <taxon>Metazoa</taxon>
        <taxon>Ecdysozoa</taxon>
        <taxon>Arthropoda</taxon>
        <taxon>Hexapoda</taxon>
        <taxon>Insecta</taxon>
        <taxon>Pterygota</taxon>
        <taxon>Neoptera</taxon>
        <taxon>Endopterygota</taxon>
        <taxon>Diptera</taxon>
        <taxon>Brachycera</taxon>
        <taxon>Muscomorpha</taxon>
        <taxon>Tephritoidea</taxon>
        <taxon>Tephritidae</taxon>
        <taxon>Zeugodacus</taxon>
        <taxon>Zeugodacus</taxon>
    </lineage>
</organism>
<protein>
    <submittedName>
        <fullName evidence="2">Putative ankyrin repeat protein FPV240</fullName>
    </submittedName>
</protein>
<sequence length="141" mass="15858">MASKPQFTYLLSCAFIIALRISNTYATLNCSNMEGSSLTSRRSSENPKIDIETIKALIKVLLTELSLDDKESPNIEIKSHDTLSEIDRQEINELIKNILEELIDNVKNITKNGTEPESLVEITQNTLVHNCQERLDRAPVA</sequence>
<feature type="signal peptide" evidence="1">
    <location>
        <begin position="1"/>
        <end position="26"/>
    </location>
</feature>
<proteinExistence type="predicted"/>
<name>A0A0A1WDX0_ZEUCU</name>
<accession>A0A0A1WDX0</accession>
<reference evidence="2" key="1">
    <citation type="submission" date="2014-11" db="EMBL/GenBank/DDBJ databases">
        <authorList>
            <person name="Geib S."/>
        </authorList>
    </citation>
    <scope>NUCLEOTIDE SEQUENCE</scope>
</reference>
<dbReference type="AlphaFoldDB" id="A0A0A1WDX0"/>
<feature type="chain" id="PRO_5001982397" evidence="1">
    <location>
        <begin position="27"/>
        <end position="141"/>
    </location>
</feature>